<keyword evidence="4" id="KW-0547">Nucleotide-binding</keyword>
<dbReference type="RefSeq" id="WP_128985323.1">
    <property type="nucleotide sequence ID" value="NZ_PDJZ01000001.1"/>
</dbReference>
<dbReference type="OrthoDB" id="9778870at2"/>
<proteinExistence type="inferred from homology"/>
<dbReference type="PROSITE" id="PS50893">
    <property type="entry name" value="ABC_TRANSPORTER_2"/>
    <property type="match status" value="1"/>
</dbReference>
<sequence length="243" mass="27817">MKKNALEFKNISFSYDTKEVLKNISFCIKEGSFFVLLGLNGAGKSTMFSLSTRLLKLQKGEIYINDFSIKNYSNALKDIGIVFQEPTLDLDLTVRQNLYYYGSLKGLDFKETIKSIEDEIKKLELEDVLDKTVRNLNGGHKRRVEIVRALINKPKLLLLDEATVGLDLKSRFDILSYVKELVKTKNISVLWITHLFDEVNENDDISIIKDGEIIESGIAKDIVKKHNKENLVDTFSYLTKVLK</sequence>
<dbReference type="SUPFAM" id="SSF52540">
    <property type="entry name" value="P-loop containing nucleoside triphosphate hydrolases"/>
    <property type="match status" value="1"/>
</dbReference>
<dbReference type="PANTHER" id="PTHR42711">
    <property type="entry name" value="ABC TRANSPORTER ATP-BINDING PROTEIN"/>
    <property type="match status" value="1"/>
</dbReference>
<evidence type="ECO:0000256" key="4">
    <source>
        <dbReference type="ARBA" id="ARBA00022741"/>
    </source>
</evidence>
<evidence type="ECO:0000256" key="3">
    <source>
        <dbReference type="ARBA" id="ARBA00022458"/>
    </source>
</evidence>
<dbReference type="InterPro" id="IPR050763">
    <property type="entry name" value="ABC_transporter_ATP-binding"/>
</dbReference>
<comment type="caution">
    <text evidence="7">The sequence shown here is derived from an EMBL/GenBank/DDBJ whole genome shotgun (WGS) entry which is preliminary data.</text>
</comment>
<keyword evidence="5 7" id="KW-0067">ATP-binding</keyword>
<dbReference type="Pfam" id="PF00005">
    <property type="entry name" value="ABC_tran"/>
    <property type="match status" value="1"/>
</dbReference>
<keyword evidence="3" id="KW-0536">Nodulation</keyword>
<organism evidence="7 8">
    <name type="scientific">Arcobacter cloacae</name>
    <dbReference type="NCBI Taxonomy" id="1054034"/>
    <lineage>
        <taxon>Bacteria</taxon>
        <taxon>Pseudomonadati</taxon>
        <taxon>Campylobacterota</taxon>
        <taxon>Epsilonproteobacteria</taxon>
        <taxon>Campylobacterales</taxon>
        <taxon>Arcobacteraceae</taxon>
        <taxon>Arcobacter</taxon>
    </lineage>
</organism>
<keyword evidence="2" id="KW-0813">Transport</keyword>
<name>A0A4Q0ZGW6_9BACT</name>
<dbReference type="InterPro" id="IPR003439">
    <property type="entry name" value="ABC_transporter-like_ATP-bd"/>
</dbReference>
<gene>
    <name evidence="7" type="ORF">CRU90_00595</name>
</gene>
<reference evidence="7 8" key="1">
    <citation type="submission" date="2017-10" db="EMBL/GenBank/DDBJ databases">
        <title>Genomics of the genus Arcobacter.</title>
        <authorList>
            <person name="Perez-Cataluna A."/>
            <person name="Figueras M.J."/>
        </authorList>
    </citation>
    <scope>NUCLEOTIDE SEQUENCE [LARGE SCALE GENOMIC DNA]</scope>
    <source>
        <strain evidence="7 8">F26</strain>
    </source>
</reference>
<evidence type="ECO:0000313" key="8">
    <source>
        <dbReference type="Proteomes" id="UP000290870"/>
    </source>
</evidence>
<feature type="domain" description="ABC transporter" evidence="6">
    <location>
        <begin position="6"/>
        <end position="235"/>
    </location>
</feature>
<evidence type="ECO:0000256" key="2">
    <source>
        <dbReference type="ARBA" id="ARBA00022448"/>
    </source>
</evidence>
<evidence type="ECO:0000256" key="1">
    <source>
        <dbReference type="ARBA" id="ARBA00005417"/>
    </source>
</evidence>
<dbReference type="Gene3D" id="3.40.50.300">
    <property type="entry name" value="P-loop containing nucleotide triphosphate hydrolases"/>
    <property type="match status" value="1"/>
</dbReference>
<dbReference type="PANTHER" id="PTHR42711:SF5">
    <property type="entry name" value="ABC TRANSPORTER ATP-BINDING PROTEIN NATA"/>
    <property type="match status" value="1"/>
</dbReference>
<dbReference type="SMART" id="SM00382">
    <property type="entry name" value="AAA"/>
    <property type="match status" value="1"/>
</dbReference>
<evidence type="ECO:0000259" key="6">
    <source>
        <dbReference type="PROSITE" id="PS50893"/>
    </source>
</evidence>
<dbReference type="InterPro" id="IPR027417">
    <property type="entry name" value="P-loop_NTPase"/>
</dbReference>
<dbReference type="InterPro" id="IPR003593">
    <property type="entry name" value="AAA+_ATPase"/>
</dbReference>
<evidence type="ECO:0000313" key="7">
    <source>
        <dbReference type="EMBL" id="RXJ85794.1"/>
    </source>
</evidence>
<dbReference type="AlphaFoldDB" id="A0A4Q0ZGW6"/>
<dbReference type="GO" id="GO:0005524">
    <property type="term" value="F:ATP binding"/>
    <property type="evidence" value="ECO:0007669"/>
    <property type="project" value="UniProtKB-KW"/>
</dbReference>
<dbReference type="EMBL" id="PDJZ01000001">
    <property type="protein sequence ID" value="RXJ85794.1"/>
    <property type="molecule type" value="Genomic_DNA"/>
</dbReference>
<comment type="similarity">
    <text evidence="1">Belongs to the ABC transporter superfamily.</text>
</comment>
<evidence type="ECO:0000256" key="5">
    <source>
        <dbReference type="ARBA" id="ARBA00022840"/>
    </source>
</evidence>
<protein>
    <submittedName>
        <fullName evidence="7">ABC transporter ATP-binding protein</fullName>
    </submittedName>
</protein>
<accession>A0A4Q0ZGW6</accession>
<dbReference type="Proteomes" id="UP000290870">
    <property type="component" value="Unassembled WGS sequence"/>
</dbReference>
<dbReference type="GO" id="GO:0016887">
    <property type="term" value="F:ATP hydrolysis activity"/>
    <property type="evidence" value="ECO:0007669"/>
    <property type="project" value="InterPro"/>
</dbReference>